<evidence type="ECO:0000256" key="1">
    <source>
        <dbReference type="ARBA" id="ARBA00007072"/>
    </source>
</evidence>
<feature type="domain" description="Glycoside hydrolase family 9" evidence="4">
    <location>
        <begin position="391"/>
        <end position="771"/>
    </location>
</feature>
<evidence type="ECO:0000313" key="6">
    <source>
        <dbReference type="EMBL" id="MCV9386967.1"/>
    </source>
</evidence>
<evidence type="ECO:0000313" key="7">
    <source>
        <dbReference type="Proteomes" id="UP001300692"/>
    </source>
</evidence>
<proteinExistence type="inferred from homology"/>
<keyword evidence="2" id="KW-0119">Carbohydrate metabolism</keyword>
<feature type="domain" description="Cellulase Ig-like" evidence="5">
    <location>
        <begin position="271"/>
        <end position="352"/>
    </location>
</feature>
<comment type="caution">
    <text evidence="6">The sequence shown here is derived from an EMBL/GenBank/DDBJ whole genome shotgun (WGS) entry which is preliminary data.</text>
</comment>
<name>A0ABT3CTE7_9BACT</name>
<dbReference type="CDD" id="cd02850">
    <property type="entry name" value="E_set_Cellulase_N"/>
    <property type="match status" value="1"/>
</dbReference>
<dbReference type="SUPFAM" id="SSF81296">
    <property type="entry name" value="E set domains"/>
    <property type="match status" value="1"/>
</dbReference>
<evidence type="ECO:0000259" key="5">
    <source>
        <dbReference type="Pfam" id="PF02927"/>
    </source>
</evidence>
<evidence type="ECO:0000259" key="4">
    <source>
        <dbReference type="Pfam" id="PF00759"/>
    </source>
</evidence>
<dbReference type="InterPro" id="IPR001701">
    <property type="entry name" value="Glyco_hydro_9"/>
</dbReference>
<organism evidence="6 7">
    <name type="scientific">Reichenbachiella ulvae</name>
    <dbReference type="NCBI Taxonomy" id="2980104"/>
    <lineage>
        <taxon>Bacteria</taxon>
        <taxon>Pseudomonadati</taxon>
        <taxon>Bacteroidota</taxon>
        <taxon>Cytophagia</taxon>
        <taxon>Cytophagales</taxon>
        <taxon>Reichenbachiellaceae</taxon>
        <taxon>Reichenbachiella</taxon>
    </lineage>
</organism>
<dbReference type="InterPro" id="IPR004197">
    <property type="entry name" value="Cellulase_Ig-like"/>
</dbReference>
<dbReference type="SUPFAM" id="SSF48208">
    <property type="entry name" value="Six-hairpin glycosidases"/>
    <property type="match status" value="1"/>
</dbReference>
<dbReference type="Gene3D" id="1.50.10.10">
    <property type="match status" value="1"/>
</dbReference>
<gene>
    <name evidence="6" type="ORF">N7U62_09855</name>
</gene>
<keyword evidence="3" id="KW-0624">Polysaccharide degradation</keyword>
<dbReference type="EMBL" id="JAOYOD010000001">
    <property type="protein sequence ID" value="MCV9386967.1"/>
    <property type="molecule type" value="Genomic_DNA"/>
</dbReference>
<dbReference type="Pfam" id="PF02927">
    <property type="entry name" value="CelD_N"/>
    <property type="match status" value="1"/>
</dbReference>
<dbReference type="GO" id="GO:0016787">
    <property type="term" value="F:hydrolase activity"/>
    <property type="evidence" value="ECO:0007669"/>
    <property type="project" value="UniProtKB-KW"/>
</dbReference>
<dbReference type="InterPro" id="IPR014756">
    <property type="entry name" value="Ig_E-set"/>
</dbReference>
<evidence type="ECO:0000256" key="2">
    <source>
        <dbReference type="ARBA" id="ARBA00023277"/>
    </source>
</evidence>
<dbReference type="InterPro" id="IPR008928">
    <property type="entry name" value="6-hairpin_glycosidase_sf"/>
</dbReference>
<dbReference type="Pfam" id="PF00759">
    <property type="entry name" value="Glyco_hydro_9"/>
    <property type="match status" value="1"/>
</dbReference>
<dbReference type="InterPro" id="IPR012341">
    <property type="entry name" value="6hp_glycosidase-like_sf"/>
</dbReference>
<reference evidence="6 7" key="1">
    <citation type="submission" date="2022-10" db="EMBL/GenBank/DDBJ databases">
        <title>Comparative genomics and taxonomic characterization of three novel marine species of genus Reichenbachiella exhibiting antioxidant and polysaccharide degradation activities.</title>
        <authorList>
            <person name="Muhammad N."/>
            <person name="Lee Y.-J."/>
            <person name="Ko J."/>
            <person name="Kim S.-G."/>
        </authorList>
    </citation>
    <scope>NUCLEOTIDE SEQUENCE [LARGE SCALE GENOMIC DNA]</scope>
    <source>
        <strain evidence="6 7">ABR2-5</strain>
    </source>
</reference>
<keyword evidence="7" id="KW-1185">Reference proteome</keyword>
<dbReference type="RefSeq" id="WP_264137798.1">
    <property type="nucleotide sequence ID" value="NZ_JAOYOD010000001.1"/>
</dbReference>
<comment type="similarity">
    <text evidence="1">Belongs to the glycosyl hydrolase 9 (cellulase E) family.</text>
</comment>
<dbReference type="Gene3D" id="2.60.40.10">
    <property type="entry name" value="Immunoglobulins"/>
    <property type="match status" value="1"/>
</dbReference>
<keyword evidence="6" id="KW-0378">Hydrolase</keyword>
<dbReference type="InterPro" id="IPR013783">
    <property type="entry name" value="Ig-like_fold"/>
</dbReference>
<protein>
    <submittedName>
        <fullName evidence="6">Glycoside hydrolase family 9 protein</fullName>
    </submittedName>
</protein>
<evidence type="ECO:0000256" key="3">
    <source>
        <dbReference type="ARBA" id="ARBA00023326"/>
    </source>
</evidence>
<dbReference type="Proteomes" id="UP001300692">
    <property type="component" value="Unassembled WGS sequence"/>
</dbReference>
<accession>A0ABT3CTE7</accession>
<sequence>MKKNNYRQILLGICLIALLIPSCQQEKDPSSDQLILNDKEYFETRGLSVLVFNSWYNGLFGDEKKSGIEIIHHGVRTVTNGDVRIDNTPEQWDEIPTFKEKVVDQENQSIEAFLGYPKYNFDYSIKVSTEGKDVIIQLNIDKAVPKELEGRVGLNLEFLPASYFEKSFIADGQVGTLPLYPSSNMEFDVNGKTTPKAIAAGQQITLAPEDPERRVTVDGNGTEIMLFDGRNKAQNGWLVLKSLIPSEKTGTVLEWTLKANTLENWVRKPIIAYSQAGYHPNQEKKAVIELDRNDQAAPFARLIQHLPNGEQKVAKETGLEEWGQYLRYDYVTFDFSSVQAPGVYSISYKGQETKSFVISEKHLSTAWHATNDIYFPVQMDHMFINEAYRVWHGQSHMDDALQAPTDITHFDLYAMGETTDTEYQPGQHIPGLNLGGWYDAGDYDIRTQTQYATVLTLVQAYEDFGIERDQTQIDQGISYVDLHHPDGKNDILQQIEHGTLALIAQYRAVGHAIPGIIVPSIAQYTHLGDGLTMTDNLIYDPSLDSLEVKGNKSGTFDDRWAFTSKSTALDYGSIATLAAASRVLKGHNDALAEECLETARQVWTTEHAREEPLIFRHGNTTGGRLENEELKAAIELYLTTKEEGYLNRIVELWPTIEASFNRSAAHIIKVLPDLGETEKAKLKKLAEGYKAWSDSLYQQNPYGVLITTGGWAGNGTIIQMGINNYALYKAFPDLFDKEDVLKSLNYLYGTHPESNLSFVSAVGTQSKKVAYGMNRADYSFIAGGVVPGTLVIPPDFPENKDDWPFLWGENEYVVNMGAIYIYLVHAGMDVLED</sequence>